<dbReference type="Proteomes" id="UP000189299">
    <property type="component" value="Unassembled WGS sequence"/>
</dbReference>
<comment type="caution">
    <text evidence="1">The sequence shown here is derived from an EMBL/GenBank/DDBJ whole genome shotgun (WGS) entry which is preliminary data.</text>
</comment>
<gene>
    <name evidence="1" type="ORF">BTN92_06740</name>
</gene>
<accession>A0A1V2UJG0</accession>
<sequence>MTSREFIENHLIKMIVKETEKLTKTINDIIKIKKIIEGLDESKKLTIPVLTSKVNDCEGEIHFRETAYRRIDSLYEIHRRNLTNKEWALWNEYFEKKKEFAIQVAKFQEFASKYRFFLPNNAQDIQERVRKTLAKKGYLVDGYFEGNYETWIGVYARPKDKPTYLDPNDGEAADLQNQYRVDGFKQDFSEWFEWEIKNNELVSEV</sequence>
<evidence type="ECO:0000313" key="2">
    <source>
        <dbReference type="Proteomes" id="UP000189299"/>
    </source>
</evidence>
<dbReference type="EMBL" id="MSTR01000005">
    <property type="protein sequence ID" value="ONN43523.1"/>
    <property type="molecule type" value="Genomic_DNA"/>
</dbReference>
<evidence type="ECO:0008006" key="3">
    <source>
        <dbReference type="Google" id="ProtNLM"/>
    </source>
</evidence>
<evidence type="ECO:0000313" key="1">
    <source>
        <dbReference type="EMBL" id="ONN43523.1"/>
    </source>
</evidence>
<organism evidence="1 2">
    <name type="scientific">Enterococcus mundtii</name>
    <dbReference type="NCBI Taxonomy" id="53346"/>
    <lineage>
        <taxon>Bacteria</taxon>
        <taxon>Bacillati</taxon>
        <taxon>Bacillota</taxon>
        <taxon>Bacilli</taxon>
        <taxon>Lactobacillales</taxon>
        <taxon>Enterococcaceae</taxon>
        <taxon>Enterococcus</taxon>
    </lineage>
</organism>
<dbReference type="OrthoDB" id="2187676at2"/>
<name>A0A1V2UJG0_ENTMU</name>
<dbReference type="RefSeq" id="WP_077151478.1">
    <property type="nucleotide sequence ID" value="NZ_CABMMO010000005.1"/>
</dbReference>
<proteinExistence type="predicted"/>
<protein>
    <recommendedName>
        <fullName evidence="3">Phi-29-like late activator</fullName>
    </recommendedName>
</protein>
<dbReference type="AlphaFoldDB" id="A0A1V2UJG0"/>
<reference evidence="1 2" key="1">
    <citation type="submission" date="2016-12" db="EMBL/GenBank/DDBJ databases">
        <authorList>
            <person name="Song W.-J."/>
            <person name="Kurnit D.M."/>
        </authorList>
    </citation>
    <scope>NUCLEOTIDE SEQUENCE [LARGE SCALE GENOMIC DNA]</scope>
    <source>
        <strain evidence="1 2">CGB1038-1_S1</strain>
    </source>
</reference>